<dbReference type="SMART" id="SM00164">
    <property type="entry name" value="TBC"/>
    <property type="match status" value="1"/>
</dbReference>
<organism evidence="4 5">
    <name type="scientific">Meripilus lineatus</name>
    <dbReference type="NCBI Taxonomy" id="2056292"/>
    <lineage>
        <taxon>Eukaryota</taxon>
        <taxon>Fungi</taxon>
        <taxon>Dikarya</taxon>
        <taxon>Basidiomycota</taxon>
        <taxon>Agaricomycotina</taxon>
        <taxon>Agaricomycetes</taxon>
        <taxon>Polyporales</taxon>
        <taxon>Meripilaceae</taxon>
        <taxon>Meripilus</taxon>
    </lineage>
</organism>
<dbReference type="SUPFAM" id="SSF47923">
    <property type="entry name" value="Ypt/Rab-GAP domain of gyp1p"/>
    <property type="match status" value="2"/>
</dbReference>
<keyword evidence="2" id="KW-0472">Membrane</keyword>
<name>A0AAD5YCJ0_9APHY</name>
<feature type="compositionally biased region" description="Low complexity" evidence="1">
    <location>
        <begin position="22"/>
        <end position="40"/>
    </location>
</feature>
<gene>
    <name evidence="4" type="ORF">NLI96_g12302</name>
</gene>
<evidence type="ECO:0000256" key="2">
    <source>
        <dbReference type="SAM" id="Phobius"/>
    </source>
</evidence>
<evidence type="ECO:0000313" key="4">
    <source>
        <dbReference type="EMBL" id="KAJ3474710.1"/>
    </source>
</evidence>
<dbReference type="PANTHER" id="PTHR47219:SF9">
    <property type="entry name" value="GTPASE ACTIVATING PROTEIN AND CENTROSOME-ASSOCIATED, ISOFORM B"/>
    <property type="match status" value="1"/>
</dbReference>
<dbReference type="GO" id="GO:0031267">
    <property type="term" value="F:small GTPase binding"/>
    <property type="evidence" value="ECO:0007669"/>
    <property type="project" value="TreeGrafter"/>
</dbReference>
<dbReference type="Gene3D" id="1.10.472.80">
    <property type="entry name" value="Ypt/Rab-GAP domain of gyp1p, domain 3"/>
    <property type="match status" value="1"/>
</dbReference>
<dbReference type="Pfam" id="PF00566">
    <property type="entry name" value="RabGAP-TBC"/>
    <property type="match status" value="1"/>
</dbReference>
<feature type="compositionally biased region" description="Polar residues" evidence="1">
    <location>
        <begin position="303"/>
        <end position="316"/>
    </location>
</feature>
<dbReference type="GO" id="GO:0005096">
    <property type="term" value="F:GTPase activator activity"/>
    <property type="evidence" value="ECO:0007669"/>
    <property type="project" value="TreeGrafter"/>
</dbReference>
<sequence length="683" mass="76020">MQSPSLIVVPPTPVRNNPHTPSPSTTTASTPDLSPSSDTDIAQERTSSETTIVTIYSMYGEGEEEDDVRSWSASESLSVVGHRHKASKEIDLVAVTRLPEYTRESFLSPHPTDKPPLVEFSEEAPPFFDTTHQGRFSVVQNNKRGTLRTSILSDDDSVQLAYSDSRPTSSYVRTSTITRATSDFGHLDSQSQRKSTFVPSETDRPLPQSLPPSRPSTIHIGGRTSFGFCRFFPDVSAPRRLPALPPSSPTPQPSTSSPNTIPLPSTSQVTPAASPDTNNTSSPLLQVPPTTPPKNEHGRRTIKTSTPESKYSSITRSEGEDADSFHVRSTYAQLDLHGVKGDGYDEGVERTRARVGGSRASELRAIEALADEHEKSRDLTPQEIETLAGLDRYGFFVIPSHDRLILLPGAPLAKSLSRITTASTNAPTNPPLLRSQPPSRPPIKELSRTEKWSRMLEPVVRDQGGNIQEWGIKPTKERKLAERVYKGIPDRWRNAAWEVLVSRRSKSGKREYDALVREYHEALDKPSTYDVQIDLDVPRTITGHIMFKTRYGQGPGFPGLLEAIYVQERITEQMMPPVYAAFKTHMISTTSYATKWYITLFANSVPFQTQLRLWDAFLLEGPDIFIVVAVAIVWVYRGQYFLSLRRFGVLGFSLAVSPLARSYYIGFCKFRECAVIALIILRS</sequence>
<dbReference type="InterPro" id="IPR000195">
    <property type="entry name" value="Rab-GAP-TBC_dom"/>
</dbReference>
<comment type="caution">
    <text evidence="4">The sequence shown here is derived from an EMBL/GenBank/DDBJ whole genome shotgun (WGS) entry which is preliminary data.</text>
</comment>
<feature type="compositionally biased region" description="Polar residues" evidence="1">
    <location>
        <begin position="259"/>
        <end position="284"/>
    </location>
</feature>
<protein>
    <recommendedName>
        <fullName evidence="3">Rab-GAP TBC domain-containing protein</fullName>
    </recommendedName>
</protein>
<evidence type="ECO:0000256" key="1">
    <source>
        <dbReference type="SAM" id="MobiDB-lite"/>
    </source>
</evidence>
<feature type="compositionally biased region" description="Pro residues" evidence="1">
    <location>
        <begin position="243"/>
        <end position="252"/>
    </location>
</feature>
<dbReference type="EMBL" id="JANAWD010000999">
    <property type="protein sequence ID" value="KAJ3474710.1"/>
    <property type="molecule type" value="Genomic_DNA"/>
</dbReference>
<accession>A0AAD5YCJ0</accession>
<keyword evidence="5" id="KW-1185">Reference proteome</keyword>
<feature type="region of interest" description="Disordered" evidence="1">
    <location>
        <begin position="240"/>
        <end position="322"/>
    </location>
</feature>
<feature type="compositionally biased region" description="Polar residues" evidence="1">
    <location>
        <begin position="188"/>
        <end position="199"/>
    </location>
</feature>
<feature type="domain" description="Rab-GAP TBC" evidence="3">
    <location>
        <begin position="442"/>
        <end position="621"/>
    </location>
</feature>
<reference evidence="4" key="1">
    <citation type="submission" date="2022-07" db="EMBL/GenBank/DDBJ databases">
        <title>Genome Sequence of Physisporinus lineatus.</title>
        <authorList>
            <person name="Buettner E."/>
        </authorList>
    </citation>
    <scope>NUCLEOTIDE SEQUENCE</scope>
    <source>
        <strain evidence="4">VT162</strain>
    </source>
</reference>
<feature type="transmembrane region" description="Helical" evidence="2">
    <location>
        <begin position="613"/>
        <end position="636"/>
    </location>
</feature>
<dbReference type="InterPro" id="IPR050302">
    <property type="entry name" value="Rab_GAP_TBC_domain"/>
</dbReference>
<keyword evidence="2" id="KW-1133">Transmembrane helix</keyword>
<dbReference type="PANTHER" id="PTHR47219">
    <property type="entry name" value="RAB GTPASE-ACTIVATING PROTEIN 1-LIKE"/>
    <property type="match status" value="1"/>
</dbReference>
<evidence type="ECO:0000313" key="5">
    <source>
        <dbReference type="Proteomes" id="UP001212997"/>
    </source>
</evidence>
<dbReference type="AlphaFoldDB" id="A0AAD5YCJ0"/>
<keyword evidence="2" id="KW-0812">Transmembrane</keyword>
<feature type="region of interest" description="Disordered" evidence="1">
    <location>
        <begin position="182"/>
        <end position="219"/>
    </location>
</feature>
<dbReference type="Proteomes" id="UP001212997">
    <property type="component" value="Unassembled WGS sequence"/>
</dbReference>
<dbReference type="PROSITE" id="PS50086">
    <property type="entry name" value="TBC_RABGAP"/>
    <property type="match status" value="1"/>
</dbReference>
<feature type="compositionally biased region" description="Low complexity" evidence="1">
    <location>
        <begin position="422"/>
        <end position="437"/>
    </location>
</feature>
<proteinExistence type="predicted"/>
<feature type="region of interest" description="Disordered" evidence="1">
    <location>
        <begin position="422"/>
        <end position="448"/>
    </location>
</feature>
<dbReference type="InterPro" id="IPR035969">
    <property type="entry name" value="Rab-GAP_TBC_sf"/>
</dbReference>
<feature type="region of interest" description="Disordered" evidence="1">
    <location>
        <begin position="1"/>
        <end position="49"/>
    </location>
</feature>
<evidence type="ECO:0000259" key="3">
    <source>
        <dbReference type="PROSITE" id="PS50086"/>
    </source>
</evidence>